<organism evidence="1 3">
    <name type="scientific">Treponema socranskii subsp. socranskii VPI DR56BR1116 = ATCC 35536</name>
    <dbReference type="NCBI Taxonomy" id="1125725"/>
    <lineage>
        <taxon>Bacteria</taxon>
        <taxon>Pseudomonadati</taxon>
        <taxon>Spirochaetota</taxon>
        <taxon>Spirochaetia</taxon>
        <taxon>Spirochaetales</taxon>
        <taxon>Treponemataceae</taxon>
        <taxon>Treponema</taxon>
    </lineage>
</organism>
<proteinExistence type="predicted"/>
<dbReference type="Proteomes" id="UP000016646">
    <property type="component" value="Unassembled WGS sequence"/>
</dbReference>
<evidence type="ECO:0000313" key="1">
    <source>
        <dbReference type="EMBL" id="ERF60651.1"/>
    </source>
</evidence>
<dbReference type="eggNOG" id="COG4912">
    <property type="taxonomic scope" value="Bacteria"/>
</dbReference>
<dbReference type="PATRIC" id="fig|1125725.3.peg.1364"/>
<dbReference type="Gene3D" id="1.25.10.90">
    <property type="match status" value="1"/>
</dbReference>
<accession>U2MTR3</accession>
<dbReference type="OrthoDB" id="9784740at2"/>
<dbReference type="Proteomes" id="UP000016412">
    <property type="component" value="Unassembled WGS sequence"/>
</dbReference>
<dbReference type="PANTHER" id="PTHR34070:SF1">
    <property type="entry name" value="DNA ALKYLATION REPAIR PROTEIN"/>
    <property type="match status" value="1"/>
</dbReference>
<reference evidence="3 4" key="1">
    <citation type="submission" date="2013-08" db="EMBL/GenBank/DDBJ databases">
        <authorList>
            <person name="Durkin A.S."/>
            <person name="Haft D.R."/>
            <person name="McCorrison J."/>
            <person name="Torralba M."/>
            <person name="Gillis M."/>
            <person name="Haft D.H."/>
            <person name="Methe B."/>
            <person name="Sutton G."/>
            <person name="Nelson K.E."/>
        </authorList>
    </citation>
    <scope>NUCLEOTIDE SEQUENCE [LARGE SCALE GENOMIC DNA]</scope>
    <source>
        <strain evidence="2 4">ATCC 35536</strain>
        <strain evidence="1 3">VPI DR56BR1116</strain>
    </source>
</reference>
<comment type="caution">
    <text evidence="1">The sequence shown here is derived from an EMBL/GenBank/DDBJ whole genome shotgun (WGS) entry which is preliminary data.</text>
</comment>
<dbReference type="STRING" id="1125725.HMPREF1325_0700"/>
<gene>
    <name evidence="2" type="ORF">HMPREF0860_0178</name>
    <name evidence="1" type="ORF">HMPREF1325_0700</name>
</gene>
<dbReference type="InterPro" id="IPR014825">
    <property type="entry name" value="DNA_alkylation"/>
</dbReference>
<dbReference type="SUPFAM" id="SSF48371">
    <property type="entry name" value="ARM repeat"/>
    <property type="match status" value="1"/>
</dbReference>
<dbReference type="CDD" id="cd06561">
    <property type="entry name" value="AlkD_like"/>
    <property type="match status" value="1"/>
</dbReference>
<evidence type="ECO:0000313" key="3">
    <source>
        <dbReference type="Proteomes" id="UP000016412"/>
    </source>
</evidence>
<name>U2MTR3_TRESO</name>
<dbReference type="PANTHER" id="PTHR34070">
    <property type="entry name" value="ARMADILLO-TYPE FOLD"/>
    <property type="match status" value="1"/>
</dbReference>
<dbReference type="InterPro" id="IPR016024">
    <property type="entry name" value="ARM-type_fold"/>
</dbReference>
<sequence length="229" mass="26637">MIKTALQKKLFEMQDMSYRRFQQKLLPTVSSETIIGIRTPVLRSFAKEFAKTPDAKKFIKKLPHVYYEENNVHAFIIETIADFDTAVAALDAFLPYVDNWATCDSMSPKALEKNISALYKKIREWIASGKTYTVRFGIGMLMRFFLDEHFTLSSASLVSKIRSGEYYINMMIAWYFATALAKQYDAVLPFIEKKKLDTWTHNKTIQKAIESYRISDECKNYLRGLKRKS</sequence>
<evidence type="ECO:0000313" key="4">
    <source>
        <dbReference type="Proteomes" id="UP000016646"/>
    </source>
</evidence>
<dbReference type="RefSeq" id="WP_021330371.1">
    <property type="nucleotide sequence ID" value="NZ_AUZJ01000035.1"/>
</dbReference>
<dbReference type="AlphaFoldDB" id="U2MTR3"/>
<dbReference type="Pfam" id="PF08713">
    <property type="entry name" value="DNA_alkylation"/>
    <property type="match status" value="1"/>
</dbReference>
<dbReference type="EMBL" id="AUZJ01000035">
    <property type="protein sequence ID" value="ERF60651.1"/>
    <property type="molecule type" value="Genomic_DNA"/>
</dbReference>
<protein>
    <submittedName>
        <fullName evidence="1">DNA alkylation repair enzyme</fullName>
    </submittedName>
</protein>
<dbReference type="EMBL" id="AVQI01000050">
    <property type="protein sequence ID" value="ERK02629.1"/>
    <property type="molecule type" value="Genomic_DNA"/>
</dbReference>
<evidence type="ECO:0000313" key="2">
    <source>
        <dbReference type="EMBL" id="ERK02629.1"/>
    </source>
</evidence>
<keyword evidence="4" id="KW-1185">Reference proteome</keyword>